<dbReference type="AlphaFoldDB" id="A0A9J6AYF6"/>
<accession>A0A9J6AYF6</accession>
<name>A0A9J6AYF6_SOLCO</name>
<organism evidence="1 2">
    <name type="scientific">Solanum commersonii</name>
    <name type="common">Commerson's wild potato</name>
    <name type="synonym">Commerson's nightshade</name>
    <dbReference type="NCBI Taxonomy" id="4109"/>
    <lineage>
        <taxon>Eukaryota</taxon>
        <taxon>Viridiplantae</taxon>
        <taxon>Streptophyta</taxon>
        <taxon>Embryophyta</taxon>
        <taxon>Tracheophyta</taxon>
        <taxon>Spermatophyta</taxon>
        <taxon>Magnoliopsida</taxon>
        <taxon>eudicotyledons</taxon>
        <taxon>Gunneridae</taxon>
        <taxon>Pentapetalae</taxon>
        <taxon>asterids</taxon>
        <taxon>lamiids</taxon>
        <taxon>Solanales</taxon>
        <taxon>Solanaceae</taxon>
        <taxon>Solanoideae</taxon>
        <taxon>Solaneae</taxon>
        <taxon>Solanum</taxon>
    </lineage>
</organism>
<dbReference type="Proteomes" id="UP000824120">
    <property type="component" value="Chromosome 1"/>
</dbReference>
<sequence>MDAYTGNIGHQKAVGNSGVLEVSDNRELALCPKPREIAATNCECFRTYRDIKGEFIKTPKVGSRDFSISKFIKFLSVQENLVTHLKRISDLTGNHVNI</sequence>
<protein>
    <submittedName>
        <fullName evidence="1">Uncharacterized protein</fullName>
    </submittedName>
</protein>
<evidence type="ECO:0000313" key="1">
    <source>
        <dbReference type="EMBL" id="KAG5629550.1"/>
    </source>
</evidence>
<comment type="caution">
    <text evidence="1">The sequence shown here is derived from an EMBL/GenBank/DDBJ whole genome shotgun (WGS) entry which is preliminary data.</text>
</comment>
<reference evidence="1 2" key="1">
    <citation type="submission" date="2020-09" db="EMBL/GenBank/DDBJ databases">
        <title>De no assembly of potato wild relative species, Solanum commersonii.</title>
        <authorList>
            <person name="Cho K."/>
        </authorList>
    </citation>
    <scope>NUCLEOTIDE SEQUENCE [LARGE SCALE GENOMIC DNA]</scope>
    <source>
        <strain evidence="1">LZ3.2</strain>
        <tissue evidence="1">Leaf</tissue>
    </source>
</reference>
<dbReference type="EMBL" id="JACXVP010000001">
    <property type="protein sequence ID" value="KAG5629550.1"/>
    <property type="molecule type" value="Genomic_DNA"/>
</dbReference>
<gene>
    <name evidence="1" type="ORF">H5410_001267</name>
</gene>
<proteinExistence type="predicted"/>
<evidence type="ECO:0000313" key="2">
    <source>
        <dbReference type="Proteomes" id="UP000824120"/>
    </source>
</evidence>
<keyword evidence="2" id="KW-1185">Reference proteome</keyword>